<feature type="non-terminal residue" evidence="3">
    <location>
        <position position="1"/>
    </location>
</feature>
<evidence type="ECO:0000313" key="3">
    <source>
        <dbReference type="EMBL" id="CAF4416573.1"/>
    </source>
</evidence>
<reference evidence="3" key="1">
    <citation type="submission" date="2021-02" db="EMBL/GenBank/DDBJ databases">
        <authorList>
            <person name="Nowell W R."/>
        </authorList>
    </citation>
    <scope>NUCLEOTIDE SEQUENCE</scope>
</reference>
<feature type="coiled-coil region" evidence="1">
    <location>
        <begin position="116"/>
        <end position="143"/>
    </location>
</feature>
<accession>A0A8S2WB85</accession>
<evidence type="ECO:0000256" key="1">
    <source>
        <dbReference type="SAM" id="Coils"/>
    </source>
</evidence>
<keyword evidence="1" id="KW-0175">Coiled coil</keyword>
<name>A0A8S2WB85_9BILA</name>
<evidence type="ECO:0000313" key="4">
    <source>
        <dbReference type="Proteomes" id="UP000682733"/>
    </source>
</evidence>
<organism evidence="3 4">
    <name type="scientific">Didymodactylos carnosus</name>
    <dbReference type="NCBI Taxonomy" id="1234261"/>
    <lineage>
        <taxon>Eukaryota</taxon>
        <taxon>Metazoa</taxon>
        <taxon>Spiralia</taxon>
        <taxon>Gnathifera</taxon>
        <taxon>Rotifera</taxon>
        <taxon>Eurotatoria</taxon>
        <taxon>Bdelloidea</taxon>
        <taxon>Philodinida</taxon>
        <taxon>Philodinidae</taxon>
        <taxon>Didymodactylos</taxon>
    </lineage>
</organism>
<protein>
    <submittedName>
        <fullName evidence="3">Uncharacterized protein</fullName>
    </submittedName>
</protein>
<comment type="caution">
    <text evidence="3">The sequence shown here is derived from an EMBL/GenBank/DDBJ whole genome shotgun (WGS) entry which is preliminary data.</text>
</comment>
<feature type="region of interest" description="Disordered" evidence="2">
    <location>
        <begin position="1"/>
        <end position="66"/>
    </location>
</feature>
<dbReference type="AlphaFoldDB" id="A0A8S2WB85"/>
<sequence length="311" mass="35950">MRLQSLSQKPSDRYINQTDKLNDDIAEYNRRSLPNGYEKRDSIDQDEQVSSTSDDDLNGSPIDRTPSILSYKSEISASRISLKYSSINSYTSEMALDEENKRTSVKNNTLKSDADEEVIEKDIKEVEEEYENIEDLISIKGEEEELSIGKLEEQRLESVTEINSNDDNKRITKNWSLKQLQVSKTIVDVYNHMPTINREFSEDFEDIRDVETAVDDEEVESSEEIDSEDTEQELQSLYGSLSSALKQVEDIYRSKATRLSLTQELTLIFITFLDIHKDIAYEMASIIIDSRSQLRITKDIHSHTTIKQKYR</sequence>
<evidence type="ECO:0000256" key="2">
    <source>
        <dbReference type="SAM" id="MobiDB-lite"/>
    </source>
</evidence>
<feature type="compositionally biased region" description="Basic and acidic residues" evidence="2">
    <location>
        <begin position="20"/>
        <end position="30"/>
    </location>
</feature>
<dbReference type="EMBL" id="CAJOBA010075710">
    <property type="protein sequence ID" value="CAF4416573.1"/>
    <property type="molecule type" value="Genomic_DNA"/>
</dbReference>
<proteinExistence type="predicted"/>
<gene>
    <name evidence="3" type="ORF">TMI583_LOCUS44248</name>
</gene>
<feature type="compositionally biased region" description="Polar residues" evidence="2">
    <location>
        <begin position="1"/>
        <end position="19"/>
    </location>
</feature>
<dbReference type="Proteomes" id="UP000682733">
    <property type="component" value="Unassembled WGS sequence"/>
</dbReference>